<dbReference type="EMBL" id="CP002209">
    <property type="protein sequence ID" value="ADN76160.1"/>
    <property type="molecule type" value="Genomic_DNA"/>
</dbReference>
<dbReference type="STRING" id="550540.Fbal_1957"/>
<dbReference type="Proteomes" id="UP000006683">
    <property type="component" value="Chromosome"/>
</dbReference>
<protein>
    <recommendedName>
        <fullName evidence="3">Lipoprotein</fullName>
    </recommendedName>
</protein>
<organism evidence="1 2">
    <name type="scientific">Ferrimonas balearica (strain DSM 9799 / CCM 4581 / KCTC 23876 / PAT)</name>
    <dbReference type="NCBI Taxonomy" id="550540"/>
    <lineage>
        <taxon>Bacteria</taxon>
        <taxon>Pseudomonadati</taxon>
        <taxon>Pseudomonadota</taxon>
        <taxon>Gammaproteobacteria</taxon>
        <taxon>Alteromonadales</taxon>
        <taxon>Ferrimonadaceae</taxon>
        <taxon>Ferrimonas</taxon>
    </lineage>
</organism>
<gene>
    <name evidence="1" type="ordered locus">Fbal_1957</name>
</gene>
<evidence type="ECO:0008006" key="3">
    <source>
        <dbReference type="Google" id="ProtNLM"/>
    </source>
</evidence>
<dbReference type="OrthoDB" id="5900133at2"/>
<name>E1STP7_FERBD</name>
<evidence type="ECO:0000313" key="2">
    <source>
        <dbReference type="Proteomes" id="UP000006683"/>
    </source>
</evidence>
<dbReference type="RefSeq" id="WP_013345466.1">
    <property type="nucleotide sequence ID" value="NC_014541.1"/>
</dbReference>
<dbReference type="AlphaFoldDB" id="E1STP7"/>
<proteinExistence type="predicted"/>
<dbReference type="GeneID" id="67182168"/>
<dbReference type="Pfam" id="PF11207">
    <property type="entry name" value="DUF2989"/>
    <property type="match status" value="1"/>
</dbReference>
<accession>E1STP7</accession>
<keyword evidence="2" id="KW-1185">Reference proteome</keyword>
<dbReference type="PROSITE" id="PS51257">
    <property type="entry name" value="PROKAR_LIPOPROTEIN"/>
    <property type="match status" value="1"/>
</dbReference>
<reference evidence="1 2" key="1">
    <citation type="journal article" date="2010" name="Stand. Genomic Sci.">
        <title>Complete genome sequence of Ferrimonas balearica type strain (PAT).</title>
        <authorList>
            <person name="Nolan M."/>
            <person name="Sikorski J."/>
            <person name="Davenport K."/>
            <person name="Lucas S."/>
            <person name="Glavina Del Rio T."/>
            <person name="Tice H."/>
            <person name="Cheng J."/>
            <person name="Goodwin L."/>
            <person name="Pitluck S."/>
            <person name="Liolios K."/>
            <person name="Ivanova N."/>
            <person name="Mavromatis K."/>
            <person name="Ovchinnikova G."/>
            <person name="Pati A."/>
            <person name="Chen A."/>
            <person name="Palaniappan K."/>
            <person name="Land M."/>
            <person name="Hauser L."/>
            <person name="Chang Y."/>
            <person name="Jeffries C."/>
            <person name="Tapia R."/>
            <person name="Brettin T."/>
            <person name="Detter J."/>
            <person name="Han C."/>
            <person name="Yasawong M."/>
            <person name="Rohde M."/>
            <person name="Tindall B."/>
            <person name="Goker M."/>
            <person name="Woyke T."/>
            <person name="Bristow J."/>
            <person name="Eisen J."/>
            <person name="Markowitz V."/>
            <person name="Hugenholtz P."/>
            <person name="Kyrpides N."/>
            <person name="Klenk H."/>
            <person name="Lapidus A."/>
        </authorList>
    </citation>
    <scope>NUCLEOTIDE SEQUENCE [LARGE SCALE GENOMIC DNA]</scope>
    <source>
        <strain evidence="2">DSM 9799 / CCM 4581 / KCTC 23876 / PAT</strain>
    </source>
</reference>
<dbReference type="HOGENOM" id="CLU_086975_0_0_6"/>
<evidence type="ECO:0000313" key="1">
    <source>
        <dbReference type="EMBL" id="ADN76160.1"/>
    </source>
</evidence>
<sequence>MKTLPIFALLAIAGLSGCDRGPNVRSICEQQPALCNDLNTAGWCRHNRANIIHARHQFEMTGDASHRFDELVELEGYVDCMNNVSQMVGKTSGGALEQERSHYFLKGLAALEALQQATQKDPHPSLSLYHWTRFNDDMALNRFLEAEAQGELEGVRLKRLAGLFFSERDPAKAKRYLLEVVEANPMAARVDSELLMQLGYVLNSLKQSESAFLFTYLGQQGEHRAPPEALAEHLGLPAQKAPALVERADALAKQMGQGKLPRQRFNL</sequence>
<dbReference type="KEGG" id="fbl:Fbal_1957"/>
<dbReference type="InterPro" id="IPR021372">
    <property type="entry name" value="DUF2989"/>
</dbReference>